<dbReference type="CDD" id="cd01949">
    <property type="entry name" value="GGDEF"/>
    <property type="match status" value="1"/>
</dbReference>
<dbReference type="PANTHER" id="PTHR45138:SF9">
    <property type="entry name" value="DIGUANYLATE CYCLASE DGCM-RELATED"/>
    <property type="match status" value="1"/>
</dbReference>
<dbReference type="AlphaFoldDB" id="A0AA37WN25"/>
<accession>A0AA37WN25</accession>
<evidence type="ECO:0000256" key="4">
    <source>
        <dbReference type="SAM" id="Phobius"/>
    </source>
</evidence>
<dbReference type="InterPro" id="IPR029787">
    <property type="entry name" value="Nucleotide_cyclase"/>
</dbReference>
<dbReference type="InterPro" id="IPR007894">
    <property type="entry name" value="MASE2"/>
</dbReference>
<dbReference type="EMBL" id="BSPD01000035">
    <property type="protein sequence ID" value="GLS25821.1"/>
    <property type="molecule type" value="Genomic_DNA"/>
</dbReference>
<dbReference type="GO" id="GO:0052621">
    <property type="term" value="F:diguanylate cyclase activity"/>
    <property type="evidence" value="ECO:0007669"/>
    <property type="project" value="UniProtKB-EC"/>
</dbReference>
<feature type="domain" description="GGDEF" evidence="5">
    <location>
        <begin position="234"/>
        <end position="366"/>
    </location>
</feature>
<feature type="transmembrane region" description="Helical" evidence="4">
    <location>
        <begin position="139"/>
        <end position="156"/>
    </location>
</feature>
<feature type="transmembrane region" description="Helical" evidence="4">
    <location>
        <begin position="162"/>
        <end position="184"/>
    </location>
</feature>
<evidence type="ECO:0000256" key="2">
    <source>
        <dbReference type="ARBA" id="ARBA00012528"/>
    </source>
</evidence>
<dbReference type="SUPFAM" id="SSF55073">
    <property type="entry name" value="Nucleotide cyclase"/>
    <property type="match status" value="1"/>
</dbReference>
<dbReference type="PROSITE" id="PS50887">
    <property type="entry name" value="GGDEF"/>
    <property type="match status" value="1"/>
</dbReference>
<dbReference type="Gene3D" id="3.30.70.270">
    <property type="match status" value="1"/>
</dbReference>
<dbReference type="PANTHER" id="PTHR45138">
    <property type="entry name" value="REGULATORY COMPONENTS OF SENSORY TRANSDUCTION SYSTEM"/>
    <property type="match status" value="1"/>
</dbReference>
<evidence type="ECO:0000313" key="6">
    <source>
        <dbReference type="EMBL" id="GLS25821.1"/>
    </source>
</evidence>
<name>A0AA37WN25_9GAMM</name>
<proteinExistence type="predicted"/>
<keyword evidence="4" id="KW-1133">Transmembrane helix</keyword>
<evidence type="ECO:0000313" key="7">
    <source>
        <dbReference type="Proteomes" id="UP001156870"/>
    </source>
</evidence>
<dbReference type="EC" id="2.7.7.65" evidence="2"/>
<gene>
    <name evidence="6" type="ORF">GCM10007877_15350</name>
</gene>
<feature type="transmembrane region" description="Helical" evidence="4">
    <location>
        <begin position="38"/>
        <end position="53"/>
    </location>
</feature>
<keyword evidence="4" id="KW-0472">Membrane</keyword>
<dbReference type="RefSeq" id="WP_232593881.1">
    <property type="nucleotide sequence ID" value="NZ_BSPD01000035.1"/>
</dbReference>
<keyword evidence="7" id="KW-1185">Reference proteome</keyword>
<protein>
    <recommendedName>
        <fullName evidence="2">diguanylate cyclase</fullName>
        <ecNumber evidence="2">2.7.7.65</ecNumber>
    </recommendedName>
</protein>
<sequence>MNMENTAAAVIGAITADQGSPRQRTGVEFGRVGYKNRLVANVLSCFLAISVLYEASAPFWLWFVMIIPSSIWPFLAYWRVSQASNPYRCELYNVYCDAVFCGYGAGLVAFAIVPTAAWLFMTVVSMAGLAGYRGLVRSIVLFSSGFLITFLFISPIRPFDFYPLATLASVVLMLAFGVQQALMFNQSIRRRQRKRDSLRKMSRVDVLSGLYNRGYWEGALKKEFARSKVLEHKEAGCVLLIDIDHFKKINDTWGHLVGDRVIRKIGDLITSQVRPMDTPGRYGGDEFAILLPATTLKEALDVGERLRQSVESVTQQDDNYPEVCLSIGLAAMEMEFETYSDWLEAANKGLYLAKSSGRNCVIASAPAGG</sequence>
<dbReference type="Pfam" id="PF00990">
    <property type="entry name" value="GGDEF"/>
    <property type="match status" value="1"/>
</dbReference>
<dbReference type="Pfam" id="PF05230">
    <property type="entry name" value="MASE2"/>
    <property type="match status" value="1"/>
</dbReference>
<dbReference type="InterPro" id="IPR050469">
    <property type="entry name" value="Diguanylate_Cyclase"/>
</dbReference>
<evidence type="ECO:0000256" key="1">
    <source>
        <dbReference type="ARBA" id="ARBA00001946"/>
    </source>
</evidence>
<dbReference type="InterPro" id="IPR043128">
    <property type="entry name" value="Rev_trsase/Diguanyl_cyclase"/>
</dbReference>
<dbReference type="NCBIfam" id="TIGR00254">
    <property type="entry name" value="GGDEF"/>
    <property type="match status" value="1"/>
</dbReference>
<evidence type="ECO:0000256" key="3">
    <source>
        <dbReference type="ARBA" id="ARBA00034247"/>
    </source>
</evidence>
<dbReference type="InterPro" id="IPR000160">
    <property type="entry name" value="GGDEF_dom"/>
</dbReference>
<organism evidence="6 7">
    <name type="scientific">Marinibactrum halimedae</name>
    <dbReference type="NCBI Taxonomy" id="1444977"/>
    <lineage>
        <taxon>Bacteria</taxon>
        <taxon>Pseudomonadati</taxon>
        <taxon>Pseudomonadota</taxon>
        <taxon>Gammaproteobacteria</taxon>
        <taxon>Cellvibrionales</taxon>
        <taxon>Cellvibrionaceae</taxon>
        <taxon>Marinibactrum</taxon>
    </lineage>
</organism>
<feature type="transmembrane region" description="Helical" evidence="4">
    <location>
        <begin position="92"/>
        <end position="110"/>
    </location>
</feature>
<comment type="cofactor">
    <cofactor evidence="1">
        <name>Mg(2+)</name>
        <dbReference type="ChEBI" id="CHEBI:18420"/>
    </cofactor>
</comment>
<reference evidence="6 7" key="1">
    <citation type="journal article" date="2014" name="Int. J. Syst. Evol. Microbiol.">
        <title>Complete genome sequence of Corynebacterium casei LMG S-19264T (=DSM 44701T), isolated from a smear-ripened cheese.</title>
        <authorList>
            <consortium name="US DOE Joint Genome Institute (JGI-PGF)"/>
            <person name="Walter F."/>
            <person name="Albersmeier A."/>
            <person name="Kalinowski J."/>
            <person name="Ruckert C."/>
        </authorList>
    </citation>
    <scope>NUCLEOTIDE SEQUENCE [LARGE SCALE GENOMIC DNA]</scope>
    <source>
        <strain evidence="6 7">NBRC 110095</strain>
    </source>
</reference>
<comment type="caution">
    <text evidence="6">The sequence shown here is derived from an EMBL/GenBank/DDBJ whole genome shotgun (WGS) entry which is preliminary data.</text>
</comment>
<feature type="transmembrane region" description="Helical" evidence="4">
    <location>
        <begin position="59"/>
        <end position="80"/>
    </location>
</feature>
<dbReference type="FunFam" id="3.30.70.270:FF:000001">
    <property type="entry name" value="Diguanylate cyclase domain protein"/>
    <property type="match status" value="1"/>
</dbReference>
<comment type="catalytic activity">
    <reaction evidence="3">
        <text>2 GTP = 3',3'-c-di-GMP + 2 diphosphate</text>
        <dbReference type="Rhea" id="RHEA:24898"/>
        <dbReference type="ChEBI" id="CHEBI:33019"/>
        <dbReference type="ChEBI" id="CHEBI:37565"/>
        <dbReference type="ChEBI" id="CHEBI:58805"/>
        <dbReference type="EC" id="2.7.7.65"/>
    </reaction>
</comment>
<evidence type="ECO:0000259" key="5">
    <source>
        <dbReference type="PROSITE" id="PS50887"/>
    </source>
</evidence>
<keyword evidence="4" id="KW-0812">Transmembrane</keyword>
<dbReference type="Proteomes" id="UP001156870">
    <property type="component" value="Unassembled WGS sequence"/>
</dbReference>
<dbReference type="SMART" id="SM00267">
    <property type="entry name" value="GGDEF"/>
    <property type="match status" value="1"/>
</dbReference>